<dbReference type="InterPro" id="IPR042099">
    <property type="entry name" value="ANL_N_sf"/>
</dbReference>
<dbReference type="GO" id="GO:0035336">
    <property type="term" value="P:long-chain fatty-acyl-CoA metabolic process"/>
    <property type="evidence" value="ECO:0007669"/>
    <property type="project" value="TreeGrafter"/>
</dbReference>
<dbReference type="AlphaFoldDB" id="A0A9P6NFF8"/>
<evidence type="ECO:0000256" key="3">
    <source>
        <dbReference type="ARBA" id="ARBA00022741"/>
    </source>
</evidence>
<organism evidence="7 8">
    <name type="scientific">Cronartium quercuum f. sp. fusiforme G11</name>
    <dbReference type="NCBI Taxonomy" id="708437"/>
    <lineage>
        <taxon>Eukaryota</taxon>
        <taxon>Fungi</taxon>
        <taxon>Dikarya</taxon>
        <taxon>Basidiomycota</taxon>
        <taxon>Pucciniomycotina</taxon>
        <taxon>Pucciniomycetes</taxon>
        <taxon>Pucciniales</taxon>
        <taxon>Coleosporiaceae</taxon>
        <taxon>Cronartium</taxon>
    </lineage>
</organism>
<evidence type="ECO:0000256" key="1">
    <source>
        <dbReference type="ARBA" id="ARBA00006432"/>
    </source>
</evidence>
<dbReference type="EMBL" id="MU167292">
    <property type="protein sequence ID" value="KAG0144612.1"/>
    <property type="molecule type" value="Genomic_DNA"/>
</dbReference>
<dbReference type="GO" id="GO:0005811">
    <property type="term" value="C:lipid droplet"/>
    <property type="evidence" value="ECO:0007669"/>
    <property type="project" value="TreeGrafter"/>
</dbReference>
<evidence type="ECO:0000259" key="6">
    <source>
        <dbReference type="Pfam" id="PF00501"/>
    </source>
</evidence>
<dbReference type="OrthoDB" id="1700726at2759"/>
<reference evidence="7" key="1">
    <citation type="submission" date="2013-11" db="EMBL/GenBank/DDBJ databases">
        <title>Genome sequence of the fusiform rust pathogen reveals effectors for host alternation and coevolution with pine.</title>
        <authorList>
            <consortium name="DOE Joint Genome Institute"/>
            <person name="Smith K."/>
            <person name="Pendleton A."/>
            <person name="Kubisiak T."/>
            <person name="Anderson C."/>
            <person name="Salamov A."/>
            <person name="Aerts A."/>
            <person name="Riley R."/>
            <person name="Clum A."/>
            <person name="Lindquist E."/>
            <person name="Ence D."/>
            <person name="Campbell M."/>
            <person name="Kronenberg Z."/>
            <person name="Feau N."/>
            <person name="Dhillon B."/>
            <person name="Hamelin R."/>
            <person name="Burleigh J."/>
            <person name="Smith J."/>
            <person name="Yandell M."/>
            <person name="Nelson C."/>
            <person name="Grigoriev I."/>
            <person name="Davis J."/>
        </authorList>
    </citation>
    <scope>NUCLEOTIDE SEQUENCE</scope>
    <source>
        <strain evidence="7">G11</strain>
    </source>
</reference>
<comment type="catalytic activity">
    <reaction evidence="5">
        <text>a long-chain fatty acid + ATP + CoA = a long-chain fatty acyl-CoA + AMP + diphosphate</text>
        <dbReference type="Rhea" id="RHEA:15421"/>
        <dbReference type="ChEBI" id="CHEBI:30616"/>
        <dbReference type="ChEBI" id="CHEBI:33019"/>
        <dbReference type="ChEBI" id="CHEBI:57287"/>
        <dbReference type="ChEBI" id="CHEBI:57560"/>
        <dbReference type="ChEBI" id="CHEBI:83139"/>
        <dbReference type="ChEBI" id="CHEBI:456215"/>
        <dbReference type="EC" id="6.2.1.3"/>
    </reaction>
</comment>
<gene>
    <name evidence="7" type="ORF">CROQUDRAFT_94871</name>
</gene>
<sequence>MERERIKVKRTSIKARPELAETVYTGLYQSGTAQFLLVSVLKSLLDSISSFAITSLIISSKQFTVRFTQSYLMTRQSSYFVELNGFPCGFLVKRRRMGPELASVEMGDSTPVGETKIRRSYLSPDKFLTSPAPGVNILPDVLNHSAEHFTNRNAIGWRDVIKIHKEIKTITKIVGGKEVVEEKVWEFYELSDYKYWTFKQFLEEVIFISNGLAELGLTKEHKFNLYSSTKPAWQVFANACGRQAITFATAYDSLGAEGLEHSINEPDVVGLFTNSNLLNTVASVIDKTPTLKYVIYDGEADKPALQKIEESRSDVRVLSYDELRQIGVENPHPVVKADPEDVVCIMYTSGSTGKPKGVLITHNNLISSITGVQRMMAEFSSNGIDSVLAYLPLAHILEFIVELTAISMGNLLGYGSVKTLTDASVRNCQGDLGAFKPSIMVGVPAVWELIRKGILAKVHAGGKIKERVFSGALALKKSGLPFIGNVMDAVVFKQVREQTGGRLRFVLSGGASLSKETQEFLSNALVMVLQGYGLTESCGVCAFLPPKFMQYGSVGAPLPSVEVKLVDVPDAGYFSTNKPHPQGEVWIRGPSVTKGYFKREDVTKESITDDGWFKTGDIAQWNPDGTISIIDRKKNLVKLSGGEYIALEKLESIYRSSSLVNNVCVHADSSANRPMAIVLPHEKNLAVLCQETGLGGGKEFSQLCVDEEVRALILKDMNTVGKKAGFKPLEMLQCVILTDIEWTPANGCLTAAQKLNRRAILQRYDEELKFTRKSDVCSSPTSGLILPAKPQSE</sequence>
<accession>A0A9P6NFF8</accession>
<dbReference type="InterPro" id="IPR000873">
    <property type="entry name" value="AMP-dep_synth/lig_dom"/>
</dbReference>
<evidence type="ECO:0000313" key="8">
    <source>
        <dbReference type="Proteomes" id="UP000886653"/>
    </source>
</evidence>
<dbReference type="Proteomes" id="UP000886653">
    <property type="component" value="Unassembled WGS sequence"/>
</dbReference>
<dbReference type="PANTHER" id="PTHR43272">
    <property type="entry name" value="LONG-CHAIN-FATTY-ACID--COA LIGASE"/>
    <property type="match status" value="1"/>
</dbReference>
<dbReference type="GO" id="GO:0005524">
    <property type="term" value="F:ATP binding"/>
    <property type="evidence" value="ECO:0007669"/>
    <property type="project" value="UniProtKB-KW"/>
</dbReference>
<feature type="domain" description="AMP-dependent synthetase/ligase" evidence="6">
    <location>
        <begin position="191"/>
        <end position="597"/>
    </location>
</feature>
<evidence type="ECO:0000256" key="4">
    <source>
        <dbReference type="ARBA" id="ARBA00022840"/>
    </source>
</evidence>
<dbReference type="PANTHER" id="PTHR43272:SF83">
    <property type="entry name" value="ACYL-COA SYNTHETASE LONG-CHAIN, ISOFORM J"/>
    <property type="match status" value="1"/>
</dbReference>
<dbReference type="Gene3D" id="3.40.50.12780">
    <property type="entry name" value="N-terminal domain of ligase-like"/>
    <property type="match status" value="1"/>
</dbReference>
<evidence type="ECO:0000256" key="5">
    <source>
        <dbReference type="ARBA" id="ARBA00036813"/>
    </source>
</evidence>
<dbReference type="Pfam" id="PF00501">
    <property type="entry name" value="AMP-binding"/>
    <property type="match status" value="1"/>
</dbReference>
<proteinExistence type="inferred from homology"/>
<keyword evidence="8" id="KW-1185">Reference proteome</keyword>
<dbReference type="InterPro" id="IPR020845">
    <property type="entry name" value="AMP-binding_CS"/>
</dbReference>
<keyword evidence="4" id="KW-0067">ATP-binding</keyword>
<comment type="similarity">
    <text evidence="1">Belongs to the ATP-dependent AMP-binding enzyme family.</text>
</comment>
<keyword evidence="3" id="KW-0547">Nucleotide-binding</keyword>
<dbReference type="GO" id="GO:0004467">
    <property type="term" value="F:long-chain fatty acid-CoA ligase activity"/>
    <property type="evidence" value="ECO:0007669"/>
    <property type="project" value="UniProtKB-EC"/>
</dbReference>
<evidence type="ECO:0000256" key="2">
    <source>
        <dbReference type="ARBA" id="ARBA00022598"/>
    </source>
</evidence>
<protein>
    <recommendedName>
        <fullName evidence="6">AMP-dependent synthetase/ligase domain-containing protein</fullName>
    </recommendedName>
</protein>
<dbReference type="SUPFAM" id="SSF56801">
    <property type="entry name" value="Acetyl-CoA synthetase-like"/>
    <property type="match status" value="1"/>
</dbReference>
<evidence type="ECO:0000313" key="7">
    <source>
        <dbReference type="EMBL" id="KAG0144612.1"/>
    </source>
</evidence>
<dbReference type="PROSITE" id="PS00455">
    <property type="entry name" value="AMP_BINDING"/>
    <property type="match status" value="1"/>
</dbReference>
<dbReference type="GO" id="GO:0005783">
    <property type="term" value="C:endoplasmic reticulum"/>
    <property type="evidence" value="ECO:0007669"/>
    <property type="project" value="TreeGrafter"/>
</dbReference>
<name>A0A9P6NFF8_9BASI</name>
<keyword evidence="2" id="KW-0436">Ligase</keyword>
<comment type="caution">
    <text evidence="7">The sequence shown here is derived from an EMBL/GenBank/DDBJ whole genome shotgun (WGS) entry which is preliminary data.</text>
</comment>
<dbReference type="GO" id="GO:0005886">
    <property type="term" value="C:plasma membrane"/>
    <property type="evidence" value="ECO:0007669"/>
    <property type="project" value="TreeGrafter"/>
</dbReference>